<accession>A0ABD7Z1A7</accession>
<evidence type="ECO:0000313" key="1">
    <source>
        <dbReference type="EMBL" id="WLS98349.1"/>
    </source>
</evidence>
<dbReference type="InterPro" id="IPR011604">
    <property type="entry name" value="PDDEXK-like_dom_sf"/>
</dbReference>
<evidence type="ECO:0000313" key="2">
    <source>
        <dbReference type="Proteomes" id="UP001229773"/>
    </source>
</evidence>
<dbReference type="RefSeq" id="WP_237749807.1">
    <property type="nucleotide sequence ID" value="NZ_CP132375.1"/>
</dbReference>
<dbReference type="Gene3D" id="3.90.320.10">
    <property type="match status" value="1"/>
</dbReference>
<organism evidence="1 2">
    <name type="scientific">Snodgrassella alvi</name>
    <dbReference type="NCBI Taxonomy" id="1196083"/>
    <lineage>
        <taxon>Bacteria</taxon>
        <taxon>Pseudomonadati</taxon>
        <taxon>Pseudomonadota</taxon>
        <taxon>Betaproteobacteria</taxon>
        <taxon>Neisseriales</taxon>
        <taxon>Neisseriaceae</taxon>
        <taxon>Snodgrassella</taxon>
    </lineage>
</organism>
<dbReference type="GeneID" id="32536021"/>
<reference evidence="1 2" key="1">
    <citation type="submission" date="2023-08" db="EMBL/GenBank/DDBJ databases">
        <title>Complete genome sequences of 12 bacterial strains from the honey bee gut, resolved with long-read nanopore sequencing.</title>
        <authorList>
            <person name="Kwong W.K."/>
            <person name="Acheampong S."/>
            <person name="Polat M.F."/>
        </authorList>
    </citation>
    <scope>NUCLEOTIDE SEQUENCE [LARGE SCALE GENOMIC DNA]</scope>
    <source>
        <strain evidence="2">wkB9</strain>
    </source>
</reference>
<proteinExistence type="predicted"/>
<protein>
    <submittedName>
        <fullName evidence="1">Translocation protein TolB</fullName>
    </submittedName>
</protein>
<dbReference type="InterPro" id="IPR011335">
    <property type="entry name" value="Restrct_endonuc-II-like"/>
</dbReference>
<dbReference type="SUPFAM" id="SSF52980">
    <property type="entry name" value="Restriction endonuclease-like"/>
    <property type="match status" value="1"/>
</dbReference>
<dbReference type="Proteomes" id="UP001229773">
    <property type="component" value="Chromosome"/>
</dbReference>
<name>A0ABD7Z1A7_9NEIS</name>
<gene>
    <name evidence="1" type="ORF">RAM05_10985</name>
</gene>
<dbReference type="EMBL" id="CP132375">
    <property type="protein sequence ID" value="WLS98349.1"/>
    <property type="molecule type" value="Genomic_DNA"/>
</dbReference>
<sequence length="215" mass="24786">MGNIKIRCSMISQIIGDSRTKSSPLSDTAKTCLMNLAKESLFDFTKFQGSKETEKGKVLENTAIQASGLHRCKKYTKNETRLENDWITGECDIYDPKERLIIDTKCSWDIGTHPFFIEEAQKKAEKAGYIYQMQGYMWLFDCDKADIDFWLFPCPENLLGTYDNPAMLIDAVEDIPIAKRLTTVTVTRDEKTIEKIKEKVEICQEYYDFLIKQVA</sequence>
<dbReference type="AlphaFoldDB" id="A0ABD7Z1A7"/>